<dbReference type="EMBL" id="JBHTKK010000039">
    <property type="protein sequence ID" value="MFD1068170.1"/>
    <property type="molecule type" value="Genomic_DNA"/>
</dbReference>
<accession>A0ABW3NMN4</accession>
<sequence>MKKLLQQNKLPASLREIPLLYSPLLQPVPANRFHPEIMFH</sequence>
<keyword evidence="2" id="KW-1185">Reference proteome</keyword>
<gene>
    <name evidence="1" type="ORF">ACFQ19_19425</name>
</gene>
<dbReference type="Proteomes" id="UP001597041">
    <property type="component" value="Unassembled WGS sequence"/>
</dbReference>
<evidence type="ECO:0000313" key="1">
    <source>
        <dbReference type="EMBL" id="MFD1068170.1"/>
    </source>
</evidence>
<reference evidence="2" key="1">
    <citation type="journal article" date="2019" name="Int. J. Syst. Evol. Microbiol.">
        <title>The Global Catalogue of Microorganisms (GCM) 10K type strain sequencing project: providing services to taxonomists for standard genome sequencing and annotation.</title>
        <authorList>
            <consortium name="The Broad Institute Genomics Platform"/>
            <consortium name="The Broad Institute Genome Sequencing Center for Infectious Disease"/>
            <person name="Wu L."/>
            <person name="Ma J."/>
        </authorList>
    </citation>
    <scope>NUCLEOTIDE SEQUENCE [LARGE SCALE GENOMIC DNA]</scope>
    <source>
        <strain evidence="2">CCUG 56608</strain>
    </source>
</reference>
<organism evidence="1 2">
    <name type="scientific">Oceanobacillus locisalsi</name>
    <dbReference type="NCBI Taxonomy" id="546107"/>
    <lineage>
        <taxon>Bacteria</taxon>
        <taxon>Bacillati</taxon>
        <taxon>Bacillota</taxon>
        <taxon>Bacilli</taxon>
        <taxon>Bacillales</taxon>
        <taxon>Bacillaceae</taxon>
        <taxon>Oceanobacillus</taxon>
    </lineage>
</organism>
<name>A0ABW3NMN4_9BACI</name>
<dbReference type="RefSeq" id="WP_379594436.1">
    <property type="nucleotide sequence ID" value="NZ_JBHTKK010000039.1"/>
</dbReference>
<protein>
    <submittedName>
        <fullName evidence="1">Uncharacterized protein</fullName>
    </submittedName>
</protein>
<proteinExistence type="predicted"/>
<comment type="caution">
    <text evidence="1">The sequence shown here is derived from an EMBL/GenBank/DDBJ whole genome shotgun (WGS) entry which is preliminary data.</text>
</comment>
<evidence type="ECO:0000313" key="2">
    <source>
        <dbReference type="Proteomes" id="UP001597041"/>
    </source>
</evidence>